<dbReference type="AlphaFoldDB" id="A0A2J6PP16"/>
<dbReference type="EMBL" id="KZ613510">
    <property type="protein sequence ID" value="PMD15775.1"/>
    <property type="molecule type" value="Genomic_DNA"/>
</dbReference>
<gene>
    <name evidence="2" type="ORF">NA56DRAFT_709425</name>
</gene>
<name>A0A2J6PP16_9HELO</name>
<reference evidence="2 3" key="1">
    <citation type="submission" date="2016-05" db="EMBL/GenBank/DDBJ databases">
        <title>A degradative enzymes factory behind the ericoid mycorrhizal symbiosis.</title>
        <authorList>
            <consortium name="DOE Joint Genome Institute"/>
            <person name="Martino E."/>
            <person name="Morin E."/>
            <person name="Grelet G."/>
            <person name="Kuo A."/>
            <person name="Kohler A."/>
            <person name="Daghino S."/>
            <person name="Barry K."/>
            <person name="Choi C."/>
            <person name="Cichocki N."/>
            <person name="Clum A."/>
            <person name="Copeland A."/>
            <person name="Hainaut M."/>
            <person name="Haridas S."/>
            <person name="Labutti K."/>
            <person name="Lindquist E."/>
            <person name="Lipzen A."/>
            <person name="Khouja H.-R."/>
            <person name="Murat C."/>
            <person name="Ohm R."/>
            <person name="Olson A."/>
            <person name="Spatafora J."/>
            <person name="Veneault-Fourrey C."/>
            <person name="Henrissat B."/>
            <person name="Grigoriev I."/>
            <person name="Martin F."/>
            <person name="Perotto S."/>
        </authorList>
    </citation>
    <scope>NUCLEOTIDE SEQUENCE [LARGE SCALE GENOMIC DNA]</scope>
    <source>
        <strain evidence="2 3">UAMH 7357</strain>
    </source>
</reference>
<dbReference type="OrthoDB" id="10617981at2759"/>
<feature type="region of interest" description="Disordered" evidence="1">
    <location>
        <begin position="1"/>
        <end position="25"/>
    </location>
</feature>
<proteinExistence type="predicted"/>
<protein>
    <submittedName>
        <fullName evidence="2">Uncharacterized protein</fullName>
    </submittedName>
</protein>
<keyword evidence="3" id="KW-1185">Reference proteome</keyword>
<evidence type="ECO:0000313" key="2">
    <source>
        <dbReference type="EMBL" id="PMD15775.1"/>
    </source>
</evidence>
<feature type="compositionally biased region" description="Low complexity" evidence="1">
    <location>
        <begin position="9"/>
        <end position="20"/>
    </location>
</feature>
<organism evidence="2 3">
    <name type="scientific">Hyaloscypha hepaticicola</name>
    <dbReference type="NCBI Taxonomy" id="2082293"/>
    <lineage>
        <taxon>Eukaryota</taxon>
        <taxon>Fungi</taxon>
        <taxon>Dikarya</taxon>
        <taxon>Ascomycota</taxon>
        <taxon>Pezizomycotina</taxon>
        <taxon>Leotiomycetes</taxon>
        <taxon>Helotiales</taxon>
        <taxon>Hyaloscyphaceae</taxon>
        <taxon>Hyaloscypha</taxon>
    </lineage>
</organism>
<evidence type="ECO:0000256" key="1">
    <source>
        <dbReference type="SAM" id="MobiDB-lite"/>
    </source>
</evidence>
<dbReference type="Proteomes" id="UP000235672">
    <property type="component" value="Unassembled WGS sequence"/>
</dbReference>
<evidence type="ECO:0000313" key="3">
    <source>
        <dbReference type="Proteomes" id="UP000235672"/>
    </source>
</evidence>
<sequence>MSTLDPFTSNNHPSASPSASDPLTRVEMKPPKLTHMGDCIELSNTCSSPSHVISELLISNYLDVAHASRHLRSVLKANAARICNLRISSRYWFAAQYFQTEIDSGWLVPKHEDITDIENVYNSWRRIQFTQDCIELHDHGKVKHFSLLGQHFPEEVRVQDEEELIHNKTSGPGPQYLHLLESGVLNIPDGGIDANGDESDVIGRSGGGNPYKILRFFDELNDCHIPIKDGNLSAELAHSGAPRGLMWY</sequence>
<accession>A0A2J6PP16</accession>